<dbReference type="InterPro" id="IPR024019">
    <property type="entry name" value="CHP04096"/>
</dbReference>
<dbReference type="Proteomes" id="UP000466431">
    <property type="component" value="Chromosome"/>
</dbReference>
<sequence>MTDRVARHKTAMSRAALSRPVATAIRDSVVTEATSVFDYGCGRGDDLRNLAALGYTVNGWDPTHRPSAPRESADVVNLGYVVNVIEDPQERVETLRSAWQLAGRALVVSSRLTWDARSLSGRPLGDGLMTRTGTFQKLYEQAELGRWIKDTLGAEVHAAAPGIYYAFRETTDAQAFLANRVHIYRPSLQIDPHEVYEMNVGALEPLLSFMKLHGRAPRSGELNNDAVSAITEAVGSIGRAQQLIRKVTDDEFWKKVTIHRRAELLVYIALSRFSGRPRFNQLGVTLATDIRTLFGKYRDACLQADRMLLACGDPAIILVNARSSTVGKQTPSALYVHRSALAELPPIMQVYEGCARALSGTVEHANLVKLSVAEPQISYLTYPGFDRDAHPTLASSVIVNLRKLTVDWRDYTRSPNPPLLHRKEEFLGADHPRRVMYSRLTRAEQLAGLYAHPETIGTSEGWRQALRSANVSVHGHRLLRPTVGGAPS</sequence>
<dbReference type="STRING" id="1249101.BST21_17735"/>
<proteinExistence type="predicted"/>
<dbReference type="KEGG" id="mcee:MCEL_24710"/>
<protein>
    <submittedName>
        <fullName evidence="1">Uncharacterized protein</fullName>
    </submittedName>
</protein>
<dbReference type="OrthoDB" id="224775at2"/>
<accession>A0A1X0BPL8</accession>
<dbReference type="AlphaFoldDB" id="A0A1X0BPL8"/>
<gene>
    <name evidence="1" type="ORF">MCEL_24710</name>
</gene>
<organism evidence="1 2">
    <name type="scientific">Mycolicibacterium celeriflavum</name>
    <name type="common">Mycobacterium celeriflavum</name>
    <dbReference type="NCBI Taxonomy" id="1249101"/>
    <lineage>
        <taxon>Bacteria</taxon>
        <taxon>Bacillati</taxon>
        <taxon>Actinomycetota</taxon>
        <taxon>Actinomycetes</taxon>
        <taxon>Mycobacteriales</taxon>
        <taxon>Mycobacteriaceae</taxon>
        <taxon>Mycolicibacterium</taxon>
    </lineage>
</organism>
<dbReference type="SUPFAM" id="SSF53335">
    <property type="entry name" value="S-adenosyl-L-methionine-dependent methyltransferases"/>
    <property type="match status" value="1"/>
</dbReference>
<dbReference type="RefSeq" id="WP_083005171.1">
    <property type="nucleotide sequence ID" value="NZ_AP022591.1"/>
</dbReference>
<keyword evidence="2" id="KW-1185">Reference proteome</keyword>
<dbReference type="NCBIfam" id="TIGR04096">
    <property type="entry name" value="dnd_rel_methyl"/>
    <property type="match status" value="1"/>
</dbReference>
<name>A0A1X0BPL8_MYCCF</name>
<reference evidence="1 2" key="1">
    <citation type="journal article" date="2019" name="Emerg. Microbes Infect.">
        <title>Comprehensive subspecies identification of 175 nontuberculous mycobacteria species based on 7547 genomic profiles.</title>
        <authorList>
            <person name="Matsumoto Y."/>
            <person name="Kinjo T."/>
            <person name="Motooka D."/>
            <person name="Nabeya D."/>
            <person name="Jung N."/>
            <person name="Uechi K."/>
            <person name="Horii T."/>
            <person name="Iida T."/>
            <person name="Fujita J."/>
            <person name="Nakamura S."/>
        </authorList>
    </citation>
    <scope>NUCLEOTIDE SEQUENCE [LARGE SCALE GENOMIC DNA]</scope>
    <source>
        <strain evidence="1 2">JCM 18439</strain>
    </source>
</reference>
<evidence type="ECO:0000313" key="2">
    <source>
        <dbReference type="Proteomes" id="UP000466431"/>
    </source>
</evidence>
<evidence type="ECO:0000313" key="1">
    <source>
        <dbReference type="EMBL" id="BBY44176.1"/>
    </source>
</evidence>
<dbReference type="EMBL" id="AP022591">
    <property type="protein sequence ID" value="BBY44176.1"/>
    <property type="molecule type" value="Genomic_DNA"/>
</dbReference>
<dbReference type="InterPro" id="IPR029063">
    <property type="entry name" value="SAM-dependent_MTases_sf"/>
</dbReference>